<dbReference type="AlphaFoldDB" id="A0A0M3HYF7"/>
<name>A0A0M3HYF7_ASCLU</name>
<accession>A0A0M3HYF7</accession>
<dbReference type="WBParaSite" id="ALUE_0000854601-mRNA-1">
    <property type="protein sequence ID" value="ALUE_0000854601-mRNA-1"/>
    <property type="gene ID" value="ALUE_0000854601"/>
</dbReference>
<evidence type="ECO:0000313" key="2">
    <source>
        <dbReference type="WBParaSite" id="ALUE_0000854601-mRNA-1"/>
    </source>
</evidence>
<dbReference type="Proteomes" id="UP000036681">
    <property type="component" value="Unplaced"/>
</dbReference>
<keyword evidence="1" id="KW-1185">Reference proteome</keyword>
<sequence>MSQEELPVTLEASPMSEHQSLTHAIICYDMWTIFRTHLCQVVRIHNATIIRSSQ</sequence>
<proteinExistence type="predicted"/>
<evidence type="ECO:0000313" key="1">
    <source>
        <dbReference type="Proteomes" id="UP000036681"/>
    </source>
</evidence>
<reference evidence="2" key="1">
    <citation type="submission" date="2017-02" db="UniProtKB">
        <authorList>
            <consortium name="WormBaseParasite"/>
        </authorList>
    </citation>
    <scope>IDENTIFICATION</scope>
</reference>
<organism evidence="1 2">
    <name type="scientific">Ascaris lumbricoides</name>
    <name type="common">Giant roundworm</name>
    <dbReference type="NCBI Taxonomy" id="6252"/>
    <lineage>
        <taxon>Eukaryota</taxon>
        <taxon>Metazoa</taxon>
        <taxon>Ecdysozoa</taxon>
        <taxon>Nematoda</taxon>
        <taxon>Chromadorea</taxon>
        <taxon>Rhabditida</taxon>
        <taxon>Spirurina</taxon>
        <taxon>Ascaridomorpha</taxon>
        <taxon>Ascaridoidea</taxon>
        <taxon>Ascarididae</taxon>
        <taxon>Ascaris</taxon>
    </lineage>
</organism>
<protein>
    <submittedName>
        <fullName evidence="2">Uncharacterized protein</fullName>
    </submittedName>
</protein>